<evidence type="ECO:0000313" key="3">
    <source>
        <dbReference type="Proteomes" id="UP000265520"/>
    </source>
</evidence>
<proteinExistence type="predicted"/>
<evidence type="ECO:0008006" key="4">
    <source>
        <dbReference type="Google" id="ProtNLM"/>
    </source>
</evidence>
<dbReference type="EMBL" id="LXQA010770189">
    <property type="protein sequence ID" value="MCI70176.1"/>
    <property type="molecule type" value="Genomic_DNA"/>
</dbReference>
<feature type="non-terminal residue" evidence="2">
    <location>
        <position position="48"/>
    </location>
</feature>
<feature type="region of interest" description="Disordered" evidence="1">
    <location>
        <begin position="1"/>
        <end position="26"/>
    </location>
</feature>
<evidence type="ECO:0000256" key="1">
    <source>
        <dbReference type="SAM" id="MobiDB-lite"/>
    </source>
</evidence>
<comment type="caution">
    <text evidence="2">The sequence shown here is derived from an EMBL/GenBank/DDBJ whole genome shotgun (WGS) entry which is preliminary data.</text>
</comment>
<evidence type="ECO:0000313" key="2">
    <source>
        <dbReference type="EMBL" id="MCI70176.1"/>
    </source>
</evidence>
<name>A0A392UCM5_9FABA</name>
<accession>A0A392UCM5</accession>
<organism evidence="2 3">
    <name type="scientific">Trifolium medium</name>
    <dbReference type="NCBI Taxonomy" id="97028"/>
    <lineage>
        <taxon>Eukaryota</taxon>
        <taxon>Viridiplantae</taxon>
        <taxon>Streptophyta</taxon>
        <taxon>Embryophyta</taxon>
        <taxon>Tracheophyta</taxon>
        <taxon>Spermatophyta</taxon>
        <taxon>Magnoliopsida</taxon>
        <taxon>eudicotyledons</taxon>
        <taxon>Gunneridae</taxon>
        <taxon>Pentapetalae</taxon>
        <taxon>rosids</taxon>
        <taxon>fabids</taxon>
        <taxon>Fabales</taxon>
        <taxon>Fabaceae</taxon>
        <taxon>Papilionoideae</taxon>
        <taxon>50 kb inversion clade</taxon>
        <taxon>NPAAA clade</taxon>
        <taxon>Hologalegina</taxon>
        <taxon>IRL clade</taxon>
        <taxon>Trifolieae</taxon>
        <taxon>Trifolium</taxon>
    </lineage>
</organism>
<protein>
    <recommendedName>
        <fullName evidence="4">CCHC-type domain-containing protein</fullName>
    </recommendedName>
</protein>
<keyword evidence="3" id="KW-1185">Reference proteome</keyword>
<reference evidence="2 3" key="1">
    <citation type="journal article" date="2018" name="Front. Plant Sci.">
        <title>Red Clover (Trifolium pratense) and Zigzag Clover (T. medium) - A Picture of Genomic Similarities and Differences.</title>
        <authorList>
            <person name="Dluhosova J."/>
            <person name="Istvanek J."/>
            <person name="Nedelnik J."/>
            <person name="Repkova J."/>
        </authorList>
    </citation>
    <scope>NUCLEOTIDE SEQUENCE [LARGE SCALE GENOMIC DNA]</scope>
    <source>
        <strain evidence="3">cv. 10/8</strain>
        <tissue evidence="2">Leaf</tissue>
    </source>
</reference>
<dbReference type="Proteomes" id="UP000265520">
    <property type="component" value="Unassembled WGS sequence"/>
</dbReference>
<dbReference type="AlphaFoldDB" id="A0A392UCM5"/>
<sequence length="48" mass="5116">MGRGRPYDKRGKKPDKGGSSGGRGGGVKTCFSCGLSSHHFFDCPKKNE</sequence>